<keyword evidence="5 12" id="KW-0547">Nucleotide-binding</keyword>
<dbReference type="SFLD" id="SFLDG01386">
    <property type="entry name" value="main_SPASM_domain-containing"/>
    <property type="match status" value="1"/>
</dbReference>
<feature type="binding site" evidence="12">
    <location>
        <position position="176"/>
    </location>
    <ligand>
        <name>GTP</name>
        <dbReference type="ChEBI" id="CHEBI:37565"/>
    </ligand>
</feature>
<evidence type="ECO:0000256" key="6">
    <source>
        <dbReference type="ARBA" id="ARBA00023004"/>
    </source>
</evidence>
<feature type="binding site" evidence="12">
    <location>
        <position position="210"/>
    </location>
    <ligand>
        <name>S-adenosyl-L-methionine</name>
        <dbReference type="ChEBI" id="CHEBI:59789"/>
    </ligand>
</feature>
<comment type="subunit">
    <text evidence="12">Monomer and homodimer.</text>
</comment>
<evidence type="ECO:0000256" key="8">
    <source>
        <dbReference type="ARBA" id="ARBA00023134"/>
    </source>
</evidence>
<evidence type="ECO:0000256" key="4">
    <source>
        <dbReference type="ARBA" id="ARBA00022723"/>
    </source>
</evidence>
<dbReference type="KEGG" id="laq:GLA29479_4875"/>
<dbReference type="STRING" id="84531.LA76x_3533"/>
<keyword evidence="9 12" id="KW-0501">Molybdenum cofactor biosynthesis</keyword>
<evidence type="ECO:0000313" key="14">
    <source>
        <dbReference type="EMBL" id="ALN81656.1"/>
    </source>
</evidence>
<dbReference type="KEGG" id="lab:LA76x_3533"/>
<keyword evidence="3 12" id="KW-0949">S-adenosyl-L-methionine</keyword>
<evidence type="ECO:0000256" key="3">
    <source>
        <dbReference type="ARBA" id="ARBA00022691"/>
    </source>
</evidence>
<dbReference type="GO" id="GO:0006777">
    <property type="term" value="P:Mo-molybdopterin cofactor biosynthetic process"/>
    <property type="evidence" value="ECO:0007669"/>
    <property type="project" value="UniProtKB-UniRule"/>
</dbReference>
<dbReference type="SFLD" id="SFLDG01067">
    <property type="entry name" value="SPASM/twitch_domain_containing"/>
    <property type="match status" value="1"/>
</dbReference>
<dbReference type="SFLD" id="SFLDS00029">
    <property type="entry name" value="Radical_SAM"/>
    <property type="match status" value="1"/>
</dbReference>
<keyword evidence="2 12" id="KW-0004">4Fe-4S</keyword>
<comment type="cofactor">
    <cofactor evidence="12">
        <name>[4Fe-4S] cluster</name>
        <dbReference type="ChEBI" id="CHEBI:49883"/>
    </cofactor>
    <text evidence="12">Binds 2 [4Fe-4S] clusters. Binds 1 [4Fe-4S] cluster coordinated with 3 cysteines and an exchangeable S-adenosyl-L-methionine and 1 [4Fe-4S] cluster coordinated with 3 cysteines and the GTP-derived substrate.</text>
</comment>
<keyword evidence="7 12" id="KW-0411">Iron-sulfur</keyword>
<evidence type="ECO:0000313" key="15">
    <source>
        <dbReference type="Proteomes" id="UP000060787"/>
    </source>
</evidence>
<keyword evidence="15" id="KW-1185">Reference proteome</keyword>
<dbReference type="Gene3D" id="3.20.20.70">
    <property type="entry name" value="Aldolase class I"/>
    <property type="match status" value="1"/>
</dbReference>
<feature type="binding site" evidence="12">
    <location>
        <position position="83"/>
    </location>
    <ligand>
        <name>GTP</name>
        <dbReference type="ChEBI" id="CHEBI:37565"/>
    </ligand>
</feature>
<dbReference type="GO" id="GO:1904047">
    <property type="term" value="F:S-adenosyl-L-methionine binding"/>
    <property type="evidence" value="ECO:0007669"/>
    <property type="project" value="UniProtKB-UniRule"/>
</dbReference>
<keyword evidence="6 12" id="KW-0408">Iron</keyword>
<dbReference type="GO" id="GO:0061798">
    <property type="term" value="F:GTP 3',8'-cyclase activity"/>
    <property type="evidence" value="ECO:0007669"/>
    <property type="project" value="UniProtKB-UniRule"/>
</dbReference>
<keyword evidence="10 12" id="KW-0456">Lyase</keyword>
<dbReference type="PROSITE" id="PS51918">
    <property type="entry name" value="RADICAL_SAM"/>
    <property type="match status" value="1"/>
</dbReference>
<feature type="binding site" evidence="12">
    <location>
        <begin position="279"/>
        <end position="281"/>
    </location>
    <ligand>
        <name>GTP</name>
        <dbReference type="ChEBI" id="CHEBI:37565"/>
    </ligand>
</feature>
<feature type="binding site" evidence="12">
    <location>
        <position position="30"/>
    </location>
    <ligand>
        <name>GTP</name>
        <dbReference type="ChEBI" id="CHEBI:37565"/>
    </ligand>
</feature>
<evidence type="ECO:0000256" key="11">
    <source>
        <dbReference type="ARBA" id="ARBA00048697"/>
    </source>
</evidence>
<dbReference type="InterPro" id="IPR058240">
    <property type="entry name" value="rSAM_sf"/>
</dbReference>
<organism evidence="14 15">
    <name type="scientific">Lysobacter antibioticus</name>
    <dbReference type="NCBI Taxonomy" id="84531"/>
    <lineage>
        <taxon>Bacteria</taxon>
        <taxon>Pseudomonadati</taxon>
        <taxon>Pseudomonadota</taxon>
        <taxon>Gammaproteobacteria</taxon>
        <taxon>Lysobacterales</taxon>
        <taxon>Lysobacteraceae</taxon>
        <taxon>Lysobacter</taxon>
    </lineage>
</organism>
<keyword evidence="4 12" id="KW-0479">Metal-binding</keyword>
<dbReference type="NCBIfam" id="TIGR02666">
    <property type="entry name" value="moaA"/>
    <property type="match status" value="1"/>
</dbReference>
<evidence type="ECO:0000256" key="12">
    <source>
        <dbReference type="HAMAP-Rule" id="MF_01225"/>
    </source>
</evidence>
<feature type="binding site" evidence="12">
    <location>
        <position position="291"/>
    </location>
    <ligand>
        <name>[4Fe-4S] cluster</name>
        <dbReference type="ChEBI" id="CHEBI:49883"/>
        <label>2</label>
        <note>4Fe-4S-substrate</note>
    </ligand>
</feature>
<name>A0A0S2E4H5_LYSAN</name>
<dbReference type="InterPro" id="IPR006638">
    <property type="entry name" value="Elp3/MiaA/NifB-like_rSAM"/>
</dbReference>
<accession>A0A0S2E4H5</accession>
<dbReference type="InterPro" id="IPR013785">
    <property type="entry name" value="Aldolase_TIM"/>
</dbReference>
<dbReference type="HAMAP" id="MF_01225_B">
    <property type="entry name" value="MoaA_B"/>
    <property type="match status" value="1"/>
</dbReference>
<dbReference type="AlphaFoldDB" id="A0A0S2E4H5"/>
<dbReference type="GO" id="GO:0061799">
    <property type="term" value="F:cyclic pyranopterin monophosphate synthase activity"/>
    <property type="evidence" value="ECO:0007669"/>
    <property type="project" value="TreeGrafter"/>
</dbReference>
<dbReference type="Pfam" id="PF04055">
    <property type="entry name" value="Radical_SAM"/>
    <property type="match status" value="1"/>
</dbReference>
<dbReference type="InterPro" id="IPR000385">
    <property type="entry name" value="MoaA_NifB_PqqE_Fe-S-bd_CS"/>
</dbReference>
<dbReference type="UniPathway" id="UPA00344"/>
<dbReference type="CDD" id="cd21117">
    <property type="entry name" value="Twitch_MoaA"/>
    <property type="match status" value="1"/>
</dbReference>
<dbReference type="InterPro" id="IPR040064">
    <property type="entry name" value="MoaA-like"/>
</dbReference>
<feature type="binding site" evidence="12">
    <location>
        <position position="37"/>
    </location>
    <ligand>
        <name>[4Fe-4S] cluster</name>
        <dbReference type="ChEBI" id="CHEBI:49883"/>
        <label>1</label>
        <note>4Fe-4S-S-AdoMet</note>
    </ligand>
</feature>
<evidence type="ECO:0000256" key="7">
    <source>
        <dbReference type="ARBA" id="ARBA00023014"/>
    </source>
</evidence>
<dbReference type="PANTHER" id="PTHR22960:SF0">
    <property type="entry name" value="MOLYBDENUM COFACTOR BIOSYNTHESIS PROTEIN 1"/>
    <property type="match status" value="1"/>
</dbReference>
<evidence type="ECO:0000256" key="1">
    <source>
        <dbReference type="ARBA" id="ARBA00012167"/>
    </source>
</evidence>
<feature type="binding site" evidence="12">
    <location>
        <position position="277"/>
    </location>
    <ligand>
        <name>[4Fe-4S] cluster</name>
        <dbReference type="ChEBI" id="CHEBI:49883"/>
        <label>2</label>
        <note>4Fe-4S-substrate</note>
    </ligand>
</feature>
<feature type="domain" description="Radical SAM core" evidence="13">
    <location>
        <begin position="21"/>
        <end position="240"/>
    </location>
</feature>
<dbReference type="InterPro" id="IPR050105">
    <property type="entry name" value="MoCo_biosynth_MoaA/MoaC"/>
</dbReference>
<dbReference type="PATRIC" id="fig|84531.7.peg.4762"/>
<evidence type="ECO:0000256" key="9">
    <source>
        <dbReference type="ARBA" id="ARBA00023150"/>
    </source>
</evidence>
<dbReference type="InterPro" id="IPR010505">
    <property type="entry name" value="MoaA_twitch"/>
</dbReference>
<dbReference type="CDD" id="cd01335">
    <property type="entry name" value="Radical_SAM"/>
    <property type="match status" value="1"/>
</dbReference>
<comment type="pathway">
    <text evidence="12">Cofactor biosynthesis; molybdopterin biosynthesis.</text>
</comment>
<protein>
    <recommendedName>
        <fullName evidence="1 12">GTP 3',8-cyclase</fullName>
        <ecNumber evidence="1 12">4.1.99.22</ecNumber>
    </recommendedName>
    <alternativeName>
        <fullName evidence="12">Molybdenum cofactor biosynthesis protein A</fullName>
    </alternativeName>
</protein>
<dbReference type="InterPro" id="IPR013483">
    <property type="entry name" value="MoaA"/>
</dbReference>
<dbReference type="SFLD" id="SFLDG01383">
    <property type="entry name" value="cyclic_pyranopterin_phosphate"/>
    <property type="match status" value="1"/>
</dbReference>
<feature type="binding site" evidence="12">
    <location>
        <position position="114"/>
    </location>
    <ligand>
        <name>GTP</name>
        <dbReference type="ChEBI" id="CHEBI:37565"/>
    </ligand>
</feature>
<dbReference type="Proteomes" id="UP000060787">
    <property type="component" value="Chromosome"/>
</dbReference>
<dbReference type="PANTHER" id="PTHR22960">
    <property type="entry name" value="MOLYBDOPTERIN COFACTOR SYNTHESIS PROTEIN A"/>
    <property type="match status" value="1"/>
</dbReference>
<comment type="similarity">
    <text evidence="12">Belongs to the radical SAM superfamily. MoaA family.</text>
</comment>
<proteinExistence type="inferred from homology"/>
<feature type="binding site" evidence="12">
    <location>
        <position position="41"/>
    </location>
    <ligand>
        <name>[4Fe-4S] cluster</name>
        <dbReference type="ChEBI" id="CHEBI:49883"/>
        <label>1</label>
        <note>4Fe-4S-S-AdoMet</note>
    </ligand>
</feature>
<dbReference type="GO" id="GO:0005525">
    <property type="term" value="F:GTP binding"/>
    <property type="evidence" value="ECO:0007669"/>
    <property type="project" value="UniProtKB-UniRule"/>
</dbReference>
<dbReference type="GO" id="GO:0046872">
    <property type="term" value="F:metal ion binding"/>
    <property type="evidence" value="ECO:0007669"/>
    <property type="project" value="UniProtKB-KW"/>
</dbReference>
<dbReference type="SUPFAM" id="SSF102114">
    <property type="entry name" value="Radical SAM enzymes"/>
    <property type="match status" value="1"/>
</dbReference>
<comment type="function">
    <text evidence="12">Catalyzes the cyclization of GTP to (8S)-3',8-cyclo-7,8-dihydroguanosine 5'-triphosphate.</text>
</comment>
<gene>
    <name evidence="12 14" type="primary">moaA</name>
    <name evidence="14" type="ORF">LA76x_3533</name>
</gene>
<feature type="binding site" evidence="12">
    <location>
        <position position="274"/>
    </location>
    <ligand>
        <name>[4Fe-4S] cluster</name>
        <dbReference type="ChEBI" id="CHEBI:49883"/>
        <label>2</label>
        <note>4Fe-4S-substrate</note>
    </ligand>
</feature>
<feature type="binding site" evidence="12">
    <location>
        <position position="44"/>
    </location>
    <ligand>
        <name>[4Fe-4S] cluster</name>
        <dbReference type="ChEBI" id="CHEBI:49883"/>
        <label>1</label>
        <note>4Fe-4S-S-AdoMet</note>
    </ligand>
</feature>
<evidence type="ECO:0000256" key="10">
    <source>
        <dbReference type="ARBA" id="ARBA00023239"/>
    </source>
</evidence>
<dbReference type="EC" id="4.1.99.22" evidence="1 12"/>
<keyword evidence="8 12" id="KW-0342">GTP-binding</keyword>
<dbReference type="eggNOG" id="COG2896">
    <property type="taxonomic scope" value="Bacteria"/>
</dbReference>
<feature type="binding site" evidence="12">
    <location>
        <position position="43"/>
    </location>
    <ligand>
        <name>S-adenosyl-L-methionine</name>
        <dbReference type="ChEBI" id="CHEBI:59789"/>
    </ligand>
</feature>
<dbReference type="SMART" id="SM00729">
    <property type="entry name" value="Elp3"/>
    <property type="match status" value="1"/>
</dbReference>
<dbReference type="GO" id="GO:0051539">
    <property type="term" value="F:4 iron, 4 sulfur cluster binding"/>
    <property type="evidence" value="ECO:0007669"/>
    <property type="project" value="UniProtKB-UniRule"/>
</dbReference>
<comment type="catalytic activity">
    <reaction evidence="11 12">
        <text>GTP + AH2 + S-adenosyl-L-methionine = (8S)-3',8-cyclo-7,8-dihydroguanosine 5'-triphosphate + 5'-deoxyadenosine + L-methionine + A + H(+)</text>
        <dbReference type="Rhea" id="RHEA:49576"/>
        <dbReference type="ChEBI" id="CHEBI:13193"/>
        <dbReference type="ChEBI" id="CHEBI:15378"/>
        <dbReference type="ChEBI" id="CHEBI:17319"/>
        <dbReference type="ChEBI" id="CHEBI:17499"/>
        <dbReference type="ChEBI" id="CHEBI:37565"/>
        <dbReference type="ChEBI" id="CHEBI:57844"/>
        <dbReference type="ChEBI" id="CHEBI:59789"/>
        <dbReference type="ChEBI" id="CHEBI:131766"/>
        <dbReference type="EC" id="4.1.99.22"/>
    </reaction>
</comment>
<reference evidence="14 15" key="1">
    <citation type="journal article" date="2015" name="BMC Genomics">
        <title>Comparative genomics and metabolic profiling of the genus Lysobacter.</title>
        <authorList>
            <person name="de Bruijn I."/>
            <person name="Cheng X."/>
            <person name="de Jager V."/>
            <person name="Exposito R.G."/>
            <person name="Watrous J."/>
            <person name="Patel N."/>
            <person name="Postma J."/>
            <person name="Dorrestein P.C."/>
            <person name="Kobayashi D."/>
            <person name="Raaijmakers J.M."/>
        </authorList>
    </citation>
    <scope>NUCLEOTIDE SEQUENCE [LARGE SCALE GENOMIC DNA]</scope>
    <source>
        <strain evidence="14 15">76</strain>
    </source>
</reference>
<dbReference type="EMBL" id="CP011129">
    <property type="protein sequence ID" value="ALN81656.1"/>
    <property type="molecule type" value="Genomic_DNA"/>
</dbReference>
<dbReference type="PROSITE" id="PS01305">
    <property type="entry name" value="MOAA_NIFB_PQQE"/>
    <property type="match status" value="1"/>
</dbReference>
<feature type="binding site" evidence="12">
    <location>
        <position position="87"/>
    </location>
    <ligand>
        <name>S-adenosyl-L-methionine</name>
        <dbReference type="ChEBI" id="CHEBI:59789"/>
    </ligand>
</feature>
<feature type="binding site" evidence="12">
    <location>
        <position position="138"/>
    </location>
    <ligand>
        <name>S-adenosyl-L-methionine</name>
        <dbReference type="ChEBI" id="CHEBI:59789"/>
    </ligand>
</feature>
<sequence length="348" mass="38124">MNAAFVSAAPGLPPLPMPLDLHGRPLRDLRLSVIEACNFRCPYCMPAERVPDDYGLDAASRLSFDEIETLVRGFVRVGVSKLRLTGGEPLLRKRLPELVARLARIEGIEDLALTTNGSLLARHAQALREAGLRRLTVSLDALDPERFRRLSGGRGEVADVLEGIAAARAAGFGSLKINCVVQRGVNEDQVLPLVEHFRGSGHVLRFIEYMDVGNCNDWSAEGVVSSQTLRDRIHARWPLRALDANYRGEVASRYGFADGQGEIGFVSSISAPFCGDCHRSRVSADGRLYTCLFAAEGTDLRPSLALGEAAFAERLAGLWSRRGDRYSELRALDAPRSKRHVEMFLIGG</sequence>
<evidence type="ECO:0000256" key="5">
    <source>
        <dbReference type="ARBA" id="ARBA00022741"/>
    </source>
</evidence>
<evidence type="ECO:0000256" key="2">
    <source>
        <dbReference type="ARBA" id="ARBA00022485"/>
    </source>
</evidence>
<dbReference type="Pfam" id="PF06463">
    <property type="entry name" value="Mob_synth_C"/>
    <property type="match status" value="1"/>
</dbReference>
<dbReference type="InterPro" id="IPR007197">
    <property type="entry name" value="rSAM"/>
</dbReference>
<evidence type="ECO:0000259" key="13">
    <source>
        <dbReference type="PROSITE" id="PS51918"/>
    </source>
</evidence>